<sequence>MPSSAFSTGLQLPNELLHKILLWSIGDGLHTLCTTTKCPWEMNMLLTFHCVSIPFRAISREIACKAFYLDRDSLEGDSTSFLSTTREIFSYLHGVGKRLRTAAHDDETRHPCSAANKPSVTSPLLVSYAMYLNCTSLRKSALQCSTAETFPKTHRIILNALPQALDLCHQVNPRRITSHLAASIEDELGLARCGLALVEGFREIDVAIQSLKVFESCIDMYGTGPIAAVLSIIHKNLSKIEEVMEEYRELILPEAPTEATLPFIQLPGVLRTLRLACTMEFSDDQYELSRRLSDISRPWARCCPFFGD</sequence>
<dbReference type="OMA" id="HTICISP"/>
<dbReference type="HOGENOM" id="CLU_906280_0_0_1"/>
<dbReference type="EMBL" id="AACS02000010">
    <property type="protein sequence ID" value="EAU87759.2"/>
    <property type="molecule type" value="Genomic_DNA"/>
</dbReference>
<organism evidence="1 2">
    <name type="scientific">Coprinopsis cinerea (strain Okayama-7 / 130 / ATCC MYA-4618 / FGSC 9003)</name>
    <name type="common">Inky cap fungus</name>
    <name type="synonym">Hormographiella aspergillata</name>
    <dbReference type="NCBI Taxonomy" id="240176"/>
    <lineage>
        <taxon>Eukaryota</taxon>
        <taxon>Fungi</taxon>
        <taxon>Dikarya</taxon>
        <taxon>Basidiomycota</taxon>
        <taxon>Agaricomycotina</taxon>
        <taxon>Agaricomycetes</taxon>
        <taxon>Agaricomycetidae</taxon>
        <taxon>Agaricales</taxon>
        <taxon>Agaricineae</taxon>
        <taxon>Psathyrellaceae</taxon>
        <taxon>Coprinopsis</taxon>
    </lineage>
</organism>
<evidence type="ECO:0000313" key="1">
    <source>
        <dbReference type="EMBL" id="EAU87759.2"/>
    </source>
</evidence>
<reference evidence="1 2" key="1">
    <citation type="journal article" date="2010" name="Proc. Natl. Acad. Sci. U.S.A.">
        <title>Insights into evolution of multicellular fungi from the assembled chromosomes of the mushroom Coprinopsis cinerea (Coprinus cinereus).</title>
        <authorList>
            <person name="Stajich J.E."/>
            <person name="Wilke S.K."/>
            <person name="Ahren D."/>
            <person name="Au C.H."/>
            <person name="Birren B.W."/>
            <person name="Borodovsky M."/>
            <person name="Burns C."/>
            <person name="Canback B."/>
            <person name="Casselton L.A."/>
            <person name="Cheng C.K."/>
            <person name="Deng J."/>
            <person name="Dietrich F.S."/>
            <person name="Fargo D.C."/>
            <person name="Farman M.L."/>
            <person name="Gathman A.C."/>
            <person name="Goldberg J."/>
            <person name="Guigo R."/>
            <person name="Hoegger P.J."/>
            <person name="Hooker J.B."/>
            <person name="Huggins A."/>
            <person name="James T.Y."/>
            <person name="Kamada T."/>
            <person name="Kilaru S."/>
            <person name="Kodira C."/>
            <person name="Kues U."/>
            <person name="Kupfer D."/>
            <person name="Kwan H.S."/>
            <person name="Lomsadze A."/>
            <person name="Li W."/>
            <person name="Lilly W.W."/>
            <person name="Ma L.J."/>
            <person name="Mackey A.J."/>
            <person name="Manning G."/>
            <person name="Martin F."/>
            <person name="Muraguchi H."/>
            <person name="Natvig D.O."/>
            <person name="Palmerini H."/>
            <person name="Ramesh M.A."/>
            <person name="Rehmeyer C.J."/>
            <person name="Roe B.A."/>
            <person name="Shenoy N."/>
            <person name="Stanke M."/>
            <person name="Ter-Hovhannisyan V."/>
            <person name="Tunlid A."/>
            <person name="Velagapudi R."/>
            <person name="Vision T.J."/>
            <person name="Zeng Q."/>
            <person name="Zolan M.E."/>
            <person name="Pukkila P.J."/>
        </authorList>
    </citation>
    <scope>NUCLEOTIDE SEQUENCE [LARGE SCALE GENOMIC DNA]</scope>
    <source>
        <strain evidence="2">Okayama-7 / 130 / ATCC MYA-4618 / FGSC 9003</strain>
    </source>
</reference>
<keyword evidence="2" id="KW-1185">Reference proteome</keyword>
<dbReference type="VEuPathDB" id="FungiDB:CC1G_11037"/>
<dbReference type="GeneID" id="6010572"/>
<dbReference type="Proteomes" id="UP000001861">
    <property type="component" value="Unassembled WGS sequence"/>
</dbReference>
<dbReference type="AlphaFoldDB" id="A8NIT3"/>
<dbReference type="InParanoid" id="A8NIT3"/>
<dbReference type="OrthoDB" id="2999415at2759"/>
<accession>A8NIT3</accession>
<dbReference type="RefSeq" id="XP_001834067.2">
    <property type="nucleotide sequence ID" value="XM_001834015.2"/>
</dbReference>
<gene>
    <name evidence="1" type="ORF">CC1G_11037</name>
</gene>
<dbReference type="KEGG" id="cci:CC1G_11037"/>
<name>A8NIT3_COPC7</name>
<evidence type="ECO:0000313" key="2">
    <source>
        <dbReference type="Proteomes" id="UP000001861"/>
    </source>
</evidence>
<protein>
    <submittedName>
        <fullName evidence="1">Uncharacterized protein</fullName>
    </submittedName>
</protein>
<proteinExistence type="predicted"/>
<comment type="caution">
    <text evidence="1">The sequence shown here is derived from an EMBL/GenBank/DDBJ whole genome shotgun (WGS) entry which is preliminary data.</text>
</comment>